<dbReference type="Proteomes" id="UP001240678">
    <property type="component" value="Unassembled WGS sequence"/>
</dbReference>
<comment type="caution">
    <text evidence="1">The sequence shown here is derived from an EMBL/GenBank/DDBJ whole genome shotgun (WGS) entry which is preliminary data.</text>
</comment>
<protein>
    <submittedName>
        <fullName evidence="1">Uncharacterized protein</fullName>
    </submittedName>
</protein>
<organism evidence="1 2">
    <name type="scientific">Colletotrichum costaricense</name>
    <dbReference type="NCBI Taxonomy" id="1209916"/>
    <lineage>
        <taxon>Eukaryota</taxon>
        <taxon>Fungi</taxon>
        <taxon>Dikarya</taxon>
        <taxon>Ascomycota</taxon>
        <taxon>Pezizomycotina</taxon>
        <taxon>Sordariomycetes</taxon>
        <taxon>Hypocreomycetidae</taxon>
        <taxon>Glomerellales</taxon>
        <taxon>Glomerellaceae</taxon>
        <taxon>Colletotrichum</taxon>
        <taxon>Colletotrichum acutatum species complex</taxon>
    </lineage>
</organism>
<dbReference type="GeneID" id="85343248"/>
<sequence length="103" mass="11222">MERFFVCVRVLVTVSAGPVRDTARLELSCCARFLGCRSLVPRERCKRRAKRPLDSAALSTMCGPYGNTGNSSSSFPGLSYSTRECKLSSSWCLDAYGNLTGKG</sequence>
<gene>
    <name evidence="1" type="ORF">CCOS01_11548</name>
</gene>
<name>A0AAJ0DWZ6_9PEZI</name>
<evidence type="ECO:0000313" key="1">
    <source>
        <dbReference type="EMBL" id="KAK1518728.1"/>
    </source>
</evidence>
<keyword evidence="2" id="KW-1185">Reference proteome</keyword>
<evidence type="ECO:0000313" key="2">
    <source>
        <dbReference type="Proteomes" id="UP001240678"/>
    </source>
</evidence>
<reference evidence="1 2" key="1">
    <citation type="submission" date="2016-10" db="EMBL/GenBank/DDBJ databases">
        <title>The genome sequence of Colletotrichum fioriniae PJ7.</title>
        <authorList>
            <person name="Baroncelli R."/>
        </authorList>
    </citation>
    <scope>NUCLEOTIDE SEQUENCE [LARGE SCALE GENOMIC DNA]</scope>
    <source>
        <strain evidence="1 2">IMI 309622</strain>
    </source>
</reference>
<accession>A0AAJ0DWZ6</accession>
<proteinExistence type="predicted"/>
<dbReference type="RefSeq" id="XP_060309532.1">
    <property type="nucleotide sequence ID" value="XM_060459701.1"/>
</dbReference>
<dbReference type="EMBL" id="MOOE01000013">
    <property type="protein sequence ID" value="KAK1518728.1"/>
    <property type="molecule type" value="Genomic_DNA"/>
</dbReference>
<dbReference type="AlphaFoldDB" id="A0AAJ0DWZ6"/>